<dbReference type="AlphaFoldDB" id="A0A372NVU2"/>
<evidence type="ECO:0000256" key="1">
    <source>
        <dbReference type="SAM" id="SignalP"/>
    </source>
</evidence>
<evidence type="ECO:0008006" key="4">
    <source>
        <dbReference type="Google" id="ProtNLM"/>
    </source>
</evidence>
<reference evidence="2 3" key="1">
    <citation type="submission" date="2018-08" db="EMBL/GenBank/DDBJ databases">
        <title>Mucilaginibacter sp. MYSH2.</title>
        <authorList>
            <person name="Seo T."/>
        </authorList>
    </citation>
    <scope>NUCLEOTIDE SEQUENCE [LARGE SCALE GENOMIC DNA]</scope>
    <source>
        <strain evidence="2 3">MYSH2</strain>
    </source>
</reference>
<accession>A0A372NVU2</accession>
<sequence length="381" mass="44784">MKAIITAIFLLLNINVFACSCFMQPAFKSKDDLKDNSFIALVKIKQTAPLDEKYKFMSLRTDSIIHVEVKELFKGKITDAVIDASYRSDCNMILNTGEEWLLFGYERYGKTYVSRCSYSTKYRDITGFRDWNWFRGIKELDVLRTIYNHSFNGDISNTLFYPDGKPEIKQKIVKGKLEGTRSIYYPDGKLYLTEDFKNGIRAGTRRIYDTSGHLLSLTKYRNGLKKEITRYQDTAEHAWYLNYQMRNNREPLFGDHDHDSTYFAKLLDSLRSLKHWDKEIQYHEVFSKDGRSYQREIFGYKGNVESKAYLDWNAGVYEEWHYLKSGKLEYHIKYDQRKNLKLETDYKEDGSTKDFNGICTSCKLYFDPDSPAGAAEEIYLQ</sequence>
<dbReference type="Gene3D" id="2.20.110.10">
    <property type="entry name" value="Histone H3 K4-specific methyltransferase SET7/9 N-terminal domain"/>
    <property type="match status" value="1"/>
</dbReference>
<evidence type="ECO:0000313" key="3">
    <source>
        <dbReference type="Proteomes" id="UP000264217"/>
    </source>
</evidence>
<dbReference type="RefSeq" id="WP_117389791.1">
    <property type="nucleotide sequence ID" value="NZ_QWDC01000001.1"/>
</dbReference>
<dbReference type="SUPFAM" id="SSF50242">
    <property type="entry name" value="TIMP-like"/>
    <property type="match status" value="1"/>
</dbReference>
<gene>
    <name evidence="2" type="ORF">D0C36_01330</name>
</gene>
<dbReference type="Pfam" id="PF07661">
    <property type="entry name" value="MORN_2"/>
    <property type="match status" value="1"/>
</dbReference>
<comment type="caution">
    <text evidence="2">The sequence shown here is derived from an EMBL/GenBank/DDBJ whole genome shotgun (WGS) entry which is preliminary data.</text>
</comment>
<name>A0A372NVU2_9SPHI</name>
<keyword evidence="3" id="KW-1185">Reference proteome</keyword>
<dbReference type="Proteomes" id="UP000264217">
    <property type="component" value="Unassembled WGS sequence"/>
</dbReference>
<dbReference type="OrthoDB" id="9785122at2"/>
<dbReference type="InterPro" id="IPR008993">
    <property type="entry name" value="TIMP-like_OB-fold"/>
</dbReference>
<feature type="chain" id="PRO_5017084529" description="Antitoxin component YwqK of the YwqJK toxin-antitoxin module" evidence="1">
    <location>
        <begin position="19"/>
        <end position="381"/>
    </location>
</feature>
<evidence type="ECO:0000313" key="2">
    <source>
        <dbReference type="EMBL" id="RFZ94226.1"/>
    </source>
</evidence>
<dbReference type="InterPro" id="IPR011652">
    <property type="entry name" value="MORN_2"/>
</dbReference>
<dbReference type="PROSITE" id="PS51257">
    <property type="entry name" value="PROKAR_LIPOPROTEIN"/>
    <property type="match status" value="1"/>
</dbReference>
<keyword evidence="1" id="KW-0732">Signal</keyword>
<dbReference type="SUPFAM" id="SSF82185">
    <property type="entry name" value="Histone H3 K4-specific methyltransferase SET7/9 N-terminal domain"/>
    <property type="match status" value="1"/>
</dbReference>
<dbReference type="Gene3D" id="2.40.50.120">
    <property type="match status" value="1"/>
</dbReference>
<protein>
    <recommendedName>
        <fullName evidence="4">Antitoxin component YwqK of the YwqJK toxin-antitoxin module</fullName>
    </recommendedName>
</protein>
<feature type="signal peptide" evidence="1">
    <location>
        <begin position="1"/>
        <end position="18"/>
    </location>
</feature>
<organism evidence="2 3">
    <name type="scientific">Mucilaginibacter conchicola</name>
    <dbReference type="NCBI Taxonomy" id="2303333"/>
    <lineage>
        <taxon>Bacteria</taxon>
        <taxon>Pseudomonadati</taxon>
        <taxon>Bacteroidota</taxon>
        <taxon>Sphingobacteriia</taxon>
        <taxon>Sphingobacteriales</taxon>
        <taxon>Sphingobacteriaceae</taxon>
        <taxon>Mucilaginibacter</taxon>
    </lineage>
</organism>
<proteinExistence type="predicted"/>
<dbReference type="EMBL" id="QWDC01000001">
    <property type="protein sequence ID" value="RFZ94226.1"/>
    <property type="molecule type" value="Genomic_DNA"/>
</dbReference>